<reference evidence="2 3" key="1">
    <citation type="submission" date="2019-06" db="EMBL/GenBank/DDBJ databases">
        <title>Genome sequence analysis of &gt;100 Bacillus licheniformis strains suggests intrinsic resistance to this species.</title>
        <authorList>
            <person name="Wels M."/>
            <person name="Siezen R.J."/>
            <person name="Johansen E."/>
            <person name="Stuer-Lauridsen B."/>
            <person name="Bjerre K."/>
            <person name="Nielsen B.K.K."/>
        </authorList>
    </citation>
    <scope>NUCLEOTIDE SEQUENCE [LARGE SCALE GENOMIC DNA]</scope>
    <source>
        <strain evidence="2 3">BAC-16736</strain>
    </source>
</reference>
<dbReference type="Proteomes" id="UP000595038">
    <property type="component" value="Chromosome"/>
</dbReference>
<accession>A0A8B5YDN4</accession>
<evidence type="ECO:0000313" key="4">
    <source>
        <dbReference type="Proteomes" id="UP000595038"/>
    </source>
</evidence>
<proteinExistence type="predicted"/>
<name>A0A8B5YDN4_BACLI</name>
<sequence>MYQTRIVLAIIFFCLAVGRMLYGDIAVGILNVSCGMLLLETARLYKLLEAE</sequence>
<dbReference type="AlphaFoldDB" id="A0A8B5YDN4"/>
<protein>
    <submittedName>
        <fullName evidence="2">Uncharacterized protein</fullName>
    </submittedName>
</protein>
<dbReference type="RefSeq" id="WP_155726349.1">
    <property type="nucleotide sequence ID" value="NZ_CAMFKV010000006.1"/>
</dbReference>
<organism evidence="2 3">
    <name type="scientific">Bacillus licheniformis</name>
    <dbReference type="NCBI Taxonomy" id="1402"/>
    <lineage>
        <taxon>Bacteria</taxon>
        <taxon>Bacillati</taxon>
        <taxon>Bacillota</taxon>
        <taxon>Bacilli</taxon>
        <taxon>Bacillales</taxon>
        <taxon>Bacillaceae</taxon>
        <taxon>Bacillus</taxon>
    </lineage>
</organism>
<reference evidence="1 4" key="2">
    <citation type="submission" date="2020-12" db="EMBL/GenBank/DDBJ databases">
        <title>FDA dAtabase for Regulatory Grade micrObial Sequences (FDA-ARGOS): Supporting development and validation of Infectious Disease Dx tests.</title>
        <authorList>
            <person name="Nelson B."/>
            <person name="Plummer A."/>
            <person name="Tallon L."/>
            <person name="Sadzewicz L."/>
            <person name="Zhao X."/>
            <person name="Boylan J."/>
            <person name="Ott S."/>
            <person name="Bowen H."/>
            <person name="Vavikolanu K."/>
            <person name="Mehta A."/>
            <person name="Aluvathingal J."/>
            <person name="Nadendla S."/>
            <person name="Myers T."/>
            <person name="Yan Y."/>
            <person name="Sichtig H."/>
        </authorList>
    </citation>
    <scope>NUCLEOTIDE SEQUENCE [LARGE SCALE GENOMIC DNA]</scope>
    <source>
        <strain evidence="1 4">FDAARGOS_923</strain>
    </source>
</reference>
<gene>
    <name evidence="2" type="ORF">CHCC16736_3036</name>
    <name evidence="1" type="ORF">I6G80_19105</name>
</gene>
<dbReference type="Proteomes" id="UP000435910">
    <property type="component" value="Unassembled WGS sequence"/>
</dbReference>
<evidence type="ECO:0000313" key="1">
    <source>
        <dbReference type="EMBL" id="QPR71909.1"/>
    </source>
</evidence>
<dbReference type="EMBL" id="CP065647">
    <property type="protein sequence ID" value="QPR71909.1"/>
    <property type="molecule type" value="Genomic_DNA"/>
</dbReference>
<evidence type="ECO:0000313" key="3">
    <source>
        <dbReference type="Proteomes" id="UP000435910"/>
    </source>
</evidence>
<evidence type="ECO:0000313" key="2">
    <source>
        <dbReference type="EMBL" id="TWL28434.1"/>
    </source>
</evidence>
<dbReference type="EMBL" id="NILC01000021">
    <property type="protein sequence ID" value="TWL28434.1"/>
    <property type="molecule type" value="Genomic_DNA"/>
</dbReference>